<accession>T1CBH2</accession>
<sequence length="163" mass="17549">ALPRALAPTAAVPAPPAQTLTLHEALRRWESALPAELPAKTRSLMRAAVRSMVDALGDTRELPSVTRADVAQWLEGLKRAGLSTPTLANKQSYATRFFAWAQGAGLYAAGDNPASGQIQYGAREKRHRRALGWRALTGDEVRALYAPDSLALVPSLAVRWGVL</sequence>
<feature type="non-terminal residue" evidence="3">
    <location>
        <position position="163"/>
    </location>
</feature>
<evidence type="ECO:0000259" key="2">
    <source>
        <dbReference type="PROSITE" id="PS51900"/>
    </source>
</evidence>
<dbReference type="PROSITE" id="PS51900">
    <property type="entry name" value="CB"/>
    <property type="match status" value="1"/>
</dbReference>
<proteinExistence type="predicted"/>
<dbReference type="InterPro" id="IPR011010">
    <property type="entry name" value="DNA_brk_join_enz"/>
</dbReference>
<gene>
    <name evidence="3" type="ORF">B2A_02551</name>
</gene>
<dbReference type="Gene3D" id="1.10.150.130">
    <property type="match status" value="1"/>
</dbReference>
<dbReference type="EMBL" id="AUZZ01001739">
    <property type="protein sequence ID" value="EQD63059.1"/>
    <property type="molecule type" value="Genomic_DNA"/>
</dbReference>
<organism evidence="3">
    <name type="scientific">mine drainage metagenome</name>
    <dbReference type="NCBI Taxonomy" id="410659"/>
    <lineage>
        <taxon>unclassified sequences</taxon>
        <taxon>metagenomes</taxon>
        <taxon>ecological metagenomes</taxon>
    </lineage>
</organism>
<dbReference type="AlphaFoldDB" id="T1CBH2"/>
<reference evidence="3" key="2">
    <citation type="journal article" date="2014" name="ISME J.">
        <title>Microbial stratification in low pH oxic and suboxic macroscopic growths along an acid mine drainage.</title>
        <authorList>
            <person name="Mendez-Garcia C."/>
            <person name="Mesa V."/>
            <person name="Sprenger R.R."/>
            <person name="Richter M."/>
            <person name="Diez M.S."/>
            <person name="Solano J."/>
            <person name="Bargiela R."/>
            <person name="Golyshina O.V."/>
            <person name="Manteca A."/>
            <person name="Ramos J.L."/>
            <person name="Gallego J.R."/>
            <person name="Llorente I."/>
            <person name="Martins Dos Santos V.A."/>
            <person name="Jensen O.N."/>
            <person name="Pelaez A.I."/>
            <person name="Sanchez J."/>
            <person name="Ferrer M."/>
        </authorList>
    </citation>
    <scope>NUCLEOTIDE SEQUENCE</scope>
</reference>
<dbReference type="SUPFAM" id="SSF56349">
    <property type="entry name" value="DNA breaking-rejoining enzymes"/>
    <property type="match status" value="1"/>
</dbReference>
<dbReference type="InterPro" id="IPR010998">
    <property type="entry name" value="Integrase_recombinase_N"/>
</dbReference>
<comment type="caution">
    <text evidence="3">The sequence shown here is derived from an EMBL/GenBank/DDBJ whole genome shotgun (WGS) entry which is preliminary data.</text>
</comment>
<feature type="domain" description="Core-binding (CB)" evidence="2">
    <location>
        <begin position="20"/>
        <end position="102"/>
    </location>
</feature>
<feature type="non-terminal residue" evidence="3">
    <location>
        <position position="1"/>
    </location>
</feature>
<reference evidence="3" key="1">
    <citation type="submission" date="2013-08" db="EMBL/GenBank/DDBJ databases">
        <authorList>
            <person name="Mendez C."/>
            <person name="Richter M."/>
            <person name="Ferrer M."/>
            <person name="Sanchez J."/>
        </authorList>
    </citation>
    <scope>NUCLEOTIDE SEQUENCE</scope>
</reference>
<dbReference type="Pfam" id="PF02899">
    <property type="entry name" value="Phage_int_SAM_1"/>
    <property type="match status" value="1"/>
</dbReference>
<dbReference type="InterPro" id="IPR004107">
    <property type="entry name" value="Integrase_SAM-like_N"/>
</dbReference>
<keyword evidence="1" id="KW-0238">DNA-binding</keyword>
<dbReference type="GO" id="GO:0015074">
    <property type="term" value="P:DNA integration"/>
    <property type="evidence" value="ECO:0007669"/>
    <property type="project" value="InterPro"/>
</dbReference>
<evidence type="ECO:0000313" key="3">
    <source>
        <dbReference type="EMBL" id="EQD63059.1"/>
    </source>
</evidence>
<protein>
    <submittedName>
        <fullName evidence="3">Phage-related integrase</fullName>
    </submittedName>
</protein>
<dbReference type="InterPro" id="IPR044068">
    <property type="entry name" value="CB"/>
</dbReference>
<name>T1CBH2_9ZZZZ</name>
<dbReference type="GO" id="GO:0003677">
    <property type="term" value="F:DNA binding"/>
    <property type="evidence" value="ECO:0007669"/>
    <property type="project" value="UniProtKB-KW"/>
</dbReference>
<evidence type="ECO:0000256" key="1">
    <source>
        <dbReference type="ARBA" id="ARBA00023125"/>
    </source>
</evidence>